<gene>
    <name evidence="1" type="ORF">dnm_042860</name>
</gene>
<reference evidence="1" key="1">
    <citation type="journal article" date="2021" name="Microb. Physiol.">
        <title>Proteogenomic Insights into the Physiology of Marine, Sulfate-Reducing, Filamentous Desulfonema limicola and Desulfonema magnum.</title>
        <authorList>
            <person name="Schnaars V."/>
            <person name="Wohlbrand L."/>
            <person name="Scheve S."/>
            <person name="Hinrichs C."/>
            <person name="Reinhardt R."/>
            <person name="Rabus R."/>
        </authorList>
    </citation>
    <scope>NUCLEOTIDE SEQUENCE</scope>
    <source>
        <strain evidence="1">4be13</strain>
    </source>
</reference>
<accession>A0A975GNX8</accession>
<keyword evidence="2" id="KW-1185">Reference proteome</keyword>
<protein>
    <submittedName>
        <fullName evidence="1">Uncharacterized protein</fullName>
    </submittedName>
</protein>
<dbReference type="EMBL" id="CP061800">
    <property type="protein sequence ID" value="QTA88244.1"/>
    <property type="molecule type" value="Genomic_DNA"/>
</dbReference>
<name>A0A975GNX8_9BACT</name>
<organism evidence="1 2">
    <name type="scientific">Desulfonema magnum</name>
    <dbReference type="NCBI Taxonomy" id="45655"/>
    <lineage>
        <taxon>Bacteria</taxon>
        <taxon>Pseudomonadati</taxon>
        <taxon>Thermodesulfobacteriota</taxon>
        <taxon>Desulfobacteria</taxon>
        <taxon>Desulfobacterales</taxon>
        <taxon>Desulfococcaceae</taxon>
        <taxon>Desulfonema</taxon>
    </lineage>
</organism>
<dbReference type="Proteomes" id="UP000663722">
    <property type="component" value="Chromosome"/>
</dbReference>
<dbReference type="AlphaFoldDB" id="A0A975GNX8"/>
<sequence length="171" mass="19393">MISERIQELLQILWEEAQTHEGLQTFVEKYGDELDEDFLTGILAVIAKANEDGNEDVARFFNQMGEFMLTLVMPSDVVRRSAAKTDEARYLIRILLEKVNSPKDLDHFAAEYMNECDEAFFAVLEHVIAEEKNKGNEGNAKFLEQVGQTLQQVRGQAEQASVHELEEGGVK</sequence>
<evidence type="ECO:0000313" key="1">
    <source>
        <dbReference type="EMBL" id="QTA88244.1"/>
    </source>
</evidence>
<dbReference type="KEGG" id="dmm:dnm_042860"/>
<proteinExistence type="predicted"/>
<dbReference type="RefSeq" id="WP_207683094.1">
    <property type="nucleotide sequence ID" value="NZ_CP061800.1"/>
</dbReference>
<evidence type="ECO:0000313" key="2">
    <source>
        <dbReference type="Proteomes" id="UP000663722"/>
    </source>
</evidence>